<dbReference type="PANTHER" id="PTHR30055:SF234">
    <property type="entry name" value="HTH-TYPE TRANSCRIPTIONAL REGULATOR BETI"/>
    <property type="match status" value="1"/>
</dbReference>
<evidence type="ECO:0000256" key="4">
    <source>
        <dbReference type="PROSITE-ProRule" id="PRU00335"/>
    </source>
</evidence>
<dbReference type="GeneID" id="74305050"/>
<name>A0A5N5VCA3_MYCPH</name>
<evidence type="ECO:0000256" key="2">
    <source>
        <dbReference type="ARBA" id="ARBA00023125"/>
    </source>
</evidence>
<comment type="caution">
    <text evidence="6">The sequence shown here is derived from an EMBL/GenBank/DDBJ whole genome shotgun (WGS) entry which is preliminary data.</text>
</comment>
<dbReference type="Gene3D" id="1.10.10.60">
    <property type="entry name" value="Homeodomain-like"/>
    <property type="match status" value="1"/>
</dbReference>
<feature type="DNA-binding region" description="H-T-H motif" evidence="4">
    <location>
        <begin position="37"/>
        <end position="56"/>
    </location>
</feature>
<dbReference type="GO" id="GO:0000976">
    <property type="term" value="F:transcription cis-regulatory region binding"/>
    <property type="evidence" value="ECO:0007669"/>
    <property type="project" value="TreeGrafter"/>
</dbReference>
<dbReference type="PRINTS" id="PR00455">
    <property type="entry name" value="HTHTETR"/>
</dbReference>
<dbReference type="InterPro" id="IPR041347">
    <property type="entry name" value="MftR_C"/>
</dbReference>
<dbReference type="AlphaFoldDB" id="A0A5N5VCA3"/>
<organism evidence="6 7">
    <name type="scientific">Mycolicibacterium phlei DSM 43239 = CCUG 21000</name>
    <dbReference type="NCBI Taxonomy" id="1226750"/>
    <lineage>
        <taxon>Bacteria</taxon>
        <taxon>Bacillati</taxon>
        <taxon>Actinomycetota</taxon>
        <taxon>Actinomycetes</taxon>
        <taxon>Mycobacteriales</taxon>
        <taxon>Mycobacteriaceae</taxon>
        <taxon>Mycolicibacterium</taxon>
    </lineage>
</organism>
<dbReference type="Pfam" id="PF00440">
    <property type="entry name" value="TetR_N"/>
    <property type="match status" value="1"/>
</dbReference>
<evidence type="ECO:0000313" key="6">
    <source>
        <dbReference type="EMBL" id="KAB7759561.1"/>
    </source>
</evidence>
<keyword evidence="3" id="KW-0804">Transcription</keyword>
<dbReference type="Proteomes" id="UP000325690">
    <property type="component" value="Unassembled WGS sequence"/>
</dbReference>
<keyword evidence="7" id="KW-1185">Reference proteome</keyword>
<evidence type="ECO:0000256" key="1">
    <source>
        <dbReference type="ARBA" id="ARBA00023015"/>
    </source>
</evidence>
<proteinExistence type="predicted"/>
<reference evidence="6 7" key="1">
    <citation type="submission" date="2012-10" db="EMBL/GenBank/DDBJ databases">
        <title>The draft sequence of the Mycobacterium pheli genome.</title>
        <authorList>
            <person name="Pettersson B.M.F."/>
            <person name="Das S."/>
            <person name="Dasgupta S."/>
            <person name="Bhattacharya A."/>
            <person name="Kirsebom L.A."/>
        </authorList>
    </citation>
    <scope>NUCLEOTIDE SEQUENCE [LARGE SCALE GENOMIC DNA]</scope>
    <source>
        <strain evidence="6 7">CCUG 21000</strain>
    </source>
</reference>
<dbReference type="PROSITE" id="PS50977">
    <property type="entry name" value="HTH_TETR_2"/>
    <property type="match status" value="1"/>
</dbReference>
<keyword evidence="2 4" id="KW-0238">DNA-binding</keyword>
<dbReference type="PANTHER" id="PTHR30055">
    <property type="entry name" value="HTH-TYPE TRANSCRIPTIONAL REGULATOR RUTR"/>
    <property type="match status" value="1"/>
</dbReference>
<dbReference type="Gene3D" id="1.10.357.10">
    <property type="entry name" value="Tetracycline Repressor, domain 2"/>
    <property type="match status" value="1"/>
</dbReference>
<dbReference type="InterPro" id="IPR050109">
    <property type="entry name" value="HTH-type_TetR-like_transc_reg"/>
</dbReference>
<feature type="domain" description="HTH tetR-type" evidence="5">
    <location>
        <begin position="14"/>
        <end position="74"/>
    </location>
</feature>
<evidence type="ECO:0000313" key="7">
    <source>
        <dbReference type="Proteomes" id="UP000325690"/>
    </source>
</evidence>
<dbReference type="RefSeq" id="WP_003889102.1">
    <property type="nucleotide sequence ID" value="NZ_ANBO01000001.1"/>
</dbReference>
<dbReference type="GO" id="GO:0003700">
    <property type="term" value="F:DNA-binding transcription factor activity"/>
    <property type="evidence" value="ECO:0007669"/>
    <property type="project" value="TreeGrafter"/>
</dbReference>
<accession>A0A5N5VCA3</accession>
<dbReference type="InterPro" id="IPR009057">
    <property type="entry name" value="Homeodomain-like_sf"/>
</dbReference>
<keyword evidence="1" id="KW-0805">Transcription regulation</keyword>
<dbReference type="Pfam" id="PF17754">
    <property type="entry name" value="TetR_C_14"/>
    <property type="match status" value="1"/>
</dbReference>
<evidence type="ECO:0000259" key="5">
    <source>
        <dbReference type="PROSITE" id="PS50977"/>
    </source>
</evidence>
<dbReference type="InterPro" id="IPR001647">
    <property type="entry name" value="HTH_TetR"/>
</dbReference>
<protein>
    <submittedName>
        <fullName evidence="6">TetR family transcriptional regulator</fullName>
    </submittedName>
</protein>
<dbReference type="SUPFAM" id="SSF46689">
    <property type="entry name" value="Homeodomain-like"/>
    <property type="match status" value="1"/>
</dbReference>
<gene>
    <name evidence="6" type="ORF">MPHL21000_00575</name>
</gene>
<evidence type="ECO:0000256" key="3">
    <source>
        <dbReference type="ARBA" id="ARBA00023163"/>
    </source>
</evidence>
<dbReference type="EMBL" id="ANBP01000001">
    <property type="protein sequence ID" value="KAB7759561.1"/>
    <property type="molecule type" value="Genomic_DNA"/>
</dbReference>
<sequence length="193" mass="21687">MTEKSLGLRDRKKLRTRDAIRRAALRLIEANGYADTTVEQIAEAAEISPSTFFRYFPSKEAVFLSDDLDELFLRLLAEQPPDVPSLTAFRRAIALTAATISRDDWAFERSRQRLVFSVPELKAAQFDAFRRSVARCADVESRRLGRELDWVESLAFYGALSGALTAVIDGSEGDATRNMLRALEFLESGMSWG</sequence>